<feature type="region of interest" description="Disordered" evidence="1">
    <location>
        <begin position="75"/>
        <end position="96"/>
    </location>
</feature>
<name>A0A4Y2EIA5_ARAVE</name>
<evidence type="ECO:0000313" key="2">
    <source>
        <dbReference type="EMBL" id="GBM27615.1"/>
    </source>
</evidence>
<sequence length="96" mass="10793">MVVALFYFSSICNQRKSKCQSFRIKCGIFCSSKRDLGVPRLTPQAEAGLWCVAFLEDFQRKLVSICVLLGGNVEKSPTASLSSKNRTEPHLMHLRL</sequence>
<dbReference type="AlphaFoldDB" id="A0A4Y2EIA5"/>
<evidence type="ECO:0000313" key="3">
    <source>
        <dbReference type="Proteomes" id="UP000499080"/>
    </source>
</evidence>
<feature type="compositionally biased region" description="Polar residues" evidence="1">
    <location>
        <begin position="75"/>
        <end position="84"/>
    </location>
</feature>
<reference evidence="2 3" key="1">
    <citation type="journal article" date="2019" name="Sci. Rep.">
        <title>Orb-weaving spider Araneus ventricosus genome elucidates the spidroin gene catalogue.</title>
        <authorList>
            <person name="Kono N."/>
            <person name="Nakamura H."/>
            <person name="Ohtoshi R."/>
            <person name="Moran D.A.P."/>
            <person name="Shinohara A."/>
            <person name="Yoshida Y."/>
            <person name="Fujiwara M."/>
            <person name="Mori M."/>
            <person name="Tomita M."/>
            <person name="Arakawa K."/>
        </authorList>
    </citation>
    <scope>NUCLEOTIDE SEQUENCE [LARGE SCALE GENOMIC DNA]</scope>
</reference>
<accession>A0A4Y2EIA5</accession>
<organism evidence="2 3">
    <name type="scientific">Araneus ventricosus</name>
    <name type="common">Orbweaver spider</name>
    <name type="synonym">Epeira ventricosa</name>
    <dbReference type="NCBI Taxonomy" id="182803"/>
    <lineage>
        <taxon>Eukaryota</taxon>
        <taxon>Metazoa</taxon>
        <taxon>Ecdysozoa</taxon>
        <taxon>Arthropoda</taxon>
        <taxon>Chelicerata</taxon>
        <taxon>Arachnida</taxon>
        <taxon>Araneae</taxon>
        <taxon>Araneomorphae</taxon>
        <taxon>Entelegynae</taxon>
        <taxon>Araneoidea</taxon>
        <taxon>Araneidae</taxon>
        <taxon>Araneus</taxon>
    </lineage>
</organism>
<protein>
    <submittedName>
        <fullName evidence="2">Uncharacterized protein</fullName>
    </submittedName>
</protein>
<feature type="compositionally biased region" description="Basic and acidic residues" evidence="1">
    <location>
        <begin position="85"/>
        <end position="96"/>
    </location>
</feature>
<keyword evidence="3" id="KW-1185">Reference proteome</keyword>
<dbReference type="EMBL" id="BGPR01000590">
    <property type="protein sequence ID" value="GBM27615.1"/>
    <property type="molecule type" value="Genomic_DNA"/>
</dbReference>
<dbReference type="Proteomes" id="UP000499080">
    <property type="component" value="Unassembled WGS sequence"/>
</dbReference>
<proteinExistence type="predicted"/>
<comment type="caution">
    <text evidence="2">The sequence shown here is derived from an EMBL/GenBank/DDBJ whole genome shotgun (WGS) entry which is preliminary data.</text>
</comment>
<evidence type="ECO:0000256" key="1">
    <source>
        <dbReference type="SAM" id="MobiDB-lite"/>
    </source>
</evidence>
<gene>
    <name evidence="2" type="ORF">AVEN_35272_1</name>
</gene>